<proteinExistence type="predicted"/>
<sequence>MQRTFRYKEKDLLGGWLIEVRKGPAHIGNIRKNPMTGAFQYYSGPNNQLNWSFEDDNLDSLKKRIESR</sequence>
<dbReference type="AlphaFoldDB" id="X1H371"/>
<evidence type="ECO:0000313" key="1">
    <source>
        <dbReference type="EMBL" id="GAH64606.1"/>
    </source>
</evidence>
<protein>
    <submittedName>
        <fullName evidence="1">Uncharacterized protein</fullName>
    </submittedName>
</protein>
<organism evidence="1">
    <name type="scientific">marine sediment metagenome</name>
    <dbReference type="NCBI Taxonomy" id="412755"/>
    <lineage>
        <taxon>unclassified sequences</taxon>
        <taxon>metagenomes</taxon>
        <taxon>ecological metagenomes</taxon>
    </lineage>
</organism>
<comment type="caution">
    <text evidence="1">The sequence shown here is derived from an EMBL/GenBank/DDBJ whole genome shotgun (WGS) entry which is preliminary data.</text>
</comment>
<name>X1H371_9ZZZZ</name>
<accession>X1H371</accession>
<dbReference type="EMBL" id="BARU01026601">
    <property type="protein sequence ID" value="GAH64606.1"/>
    <property type="molecule type" value="Genomic_DNA"/>
</dbReference>
<gene>
    <name evidence="1" type="ORF">S03H2_42705</name>
</gene>
<reference evidence="1" key="1">
    <citation type="journal article" date="2014" name="Front. Microbiol.">
        <title>High frequency of phylogenetically diverse reductive dehalogenase-homologous genes in deep subseafloor sedimentary metagenomes.</title>
        <authorList>
            <person name="Kawai M."/>
            <person name="Futagami T."/>
            <person name="Toyoda A."/>
            <person name="Takaki Y."/>
            <person name="Nishi S."/>
            <person name="Hori S."/>
            <person name="Arai W."/>
            <person name="Tsubouchi T."/>
            <person name="Morono Y."/>
            <person name="Uchiyama I."/>
            <person name="Ito T."/>
            <person name="Fujiyama A."/>
            <person name="Inagaki F."/>
            <person name="Takami H."/>
        </authorList>
    </citation>
    <scope>NUCLEOTIDE SEQUENCE</scope>
    <source>
        <strain evidence="1">Expedition CK06-06</strain>
    </source>
</reference>